<dbReference type="AlphaFoldDB" id="A0A485K6T7"/>
<keyword evidence="2" id="KW-1133">Transmembrane helix</keyword>
<dbReference type="InterPro" id="IPR005322">
    <property type="entry name" value="Peptidase_C69"/>
</dbReference>
<dbReference type="GO" id="GO:0016805">
    <property type="term" value="F:dipeptidase activity"/>
    <property type="evidence" value="ECO:0007669"/>
    <property type="project" value="InterPro"/>
</dbReference>
<reference evidence="4 5" key="1">
    <citation type="submission" date="2019-03" db="EMBL/GenBank/DDBJ databases">
        <authorList>
            <person name="Gaulin E."/>
            <person name="Dumas B."/>
        </authorList>
    </citation>
    <scope>NUCLEOTIDE SEQUENCE [LARGE SCALE GENOMIC DNA]</scope>
    <source>
        <strain evidence="4">CBS 568.67</strain>
    </source>
</reference>
<proteinExistence type="inferred from homology"/>
<evidence type="ECO:0000313" key="4">
    <source>
        <dbReference type="EMBL" id="VFT78253.1"/>
    </source>
</evidence>
<evidence type="ECO:0000313" key="5">
    <source>
        <dbReference type="Proteomes" id="UP000332933"/>
    </source>
</evidence>
<dbReference type="GO" id="GO:0006508">
    <property type="term" value="P:proteolysis"/>
    <property type="evidence" value="ECO:0007669"/>
    <property type="project" value="InterPro"/>
</dbReference>
<dbReference type="Pfam" id="PF03577">
    <property type="entry name" value="Peptidase_C69"/>
    <property type="match status" value="1"/>
</dbReference>
<protein>
    <submittedName>
        <fullName evidence="4">Aste57867_1031 protein</fullName>
    </submittedName>
</protein>
<gene>
    <name evidence="4" type="primary">Aste57867_1031</name>
    <name evidence="3" type="ORF">As57867_001030</name>
    <name evidence="4" type="ORF">ASTE57867_1031</name>
</gene>
<organism evidence="4 5">
    <name type="scientific">Aphanomyces stellatus</name>
    <dbReference type="NCBI Taxonomy" id="120398"/>
    <lineage>
        <taxon>Eukaryota</taxon>
        <taxon>Sar</taxon>
        <taxon>Stramenopiles</taxon>
        <taxon>Oomycota</taxon>
        <taxon>Saprolegniomycetes</taxon>
        <taxon>Saprolegniales</taxon>
        <taxon>Verrucalvaceae</taxon>
        <taxon>Aphanomyces</taxon>
    </lineage>
</organism>
<name>A0A485K6T7_9STRA</name>
<keyword evidence="5" id="KW-1185">Reference proteome</keyword>
<evidence type="ECO:0000313" key="3">
    <source>
        <dbReference type="EMBL" id="KAF0719435.1"/>
    </source>
</evidence>
<feature type="transmembrane region" description="Helical" evidence="2">
    <location>
        <begin position="625"/>
        <end position="644"/>
    </location>
</feature>
<accession>A0A485K6T7</accession>
<dbReference type="PANTHER" id="PTHR12994:SF17">
    <property type="entry name" value="LD30995P"/>
    <property type="match status" value="1"/>
</dbReference>
<dbReference type="GO" id="GO:0070004">
    <property type="term" value="F:cysteine-type exopeptidase activity"/>
    <property type="evidence" value="ECO:0007669"/>
    <property type="project" value="InterPro"/>
</dbReference>
<comment type="similarity">
    <text evidence="1">Belongs to the peptidase C69 family. Secernin subfamily.</text>
</comment>
<evidence type="ECO:0000256" key="1">
    <source>
        <dbReference type="ARBA" id="ARBA00005705"/>
    </source>
</evidence>
<dbReference type="EMBL" id="VJMH01000070">
    <property type="protein sequence ID" value="KAF0719435.1"/>
    <property type="molecule type" value="Genomic_DNA"/>
</dbReference>
<keyword evidence="2" id="KW-0812">Transmembrane</keyword>
<dbReference type="EMBL" id="CAADRA010000070">
    <property type="protein sequence ID" value="VFT78253.1"/>
    <property type="molecule type" value="Genomic_DNA"/>
</dbReference>
<sequence>MNCADCDFRLVKVPPTANYNTSRPVLLASRQYPRYVDPNRAPAYAARSSDCASLDPRATSPSCTHESNHTLFPPSHVLLADLTLPSKLTFGYLDAQHGLLNDHQVAMGSSACAAKLAMIPESSGAAFDIAELTHVALERTATARDAILLMGHLAETYGYYGSDWDLIDDDDDGSGDDALRQAGDALVVADAVEGWVFHVLPDDTGTSAVWVAQRVPDNHVVAIANRFVIGHVNLTATENFMGSTNMYDVARRNGFWDGHAPFDFAVAFAPPTDGDDVHGHRVRRVYALISNVEGSSLNASNNVSKVSNASNNFNNVSSAGNNDNTTQLDLTNMVATFDSRPPFSIPATHLVDAFELMQIQRDHFEHSAWDLTLGAAAGPFGSPRRYEVDQSTDVGHFAHALSSPDASYSLVAVLHPISAIHALLWFAPYAADASVYTPVFVHTTSVATSLSTGSLRAFNASVAYWNHARVGNLASSFLYSLTQPLVAAMQLQVEAQALSDLRLVHRTALALLETVDNATAAAFLTSAGHLFAREAEIAWHDLFGQLMTTVHDGHIYHFDGGTSNTAFNVEPIVYPTWWGAWVTASWDMYNASTKDDDDDDGDDDNGDGDDFVHTASCAHVASSDVGGAIALIALMCLVLGYLMGRRSNRPRSYRYITELSP</sequence>
<dbReference type="PANTHER" id="PTHR12994">
    <property type="entry name" value="SECERNIN"/>
    <property type="match status" value="1"/>
</dbReference>
<dbReference type="Proteomes" id="UP000332933">
    <property type="component" value="Unassembled WGS sequence"/>
</dbReference>
<keyword evidence="2" id="KW-0472">Membrane</keyword>
<evidence type="ECO:0000256" key="2">
    <source>
        <dbReference type="SAM" id="Phobius"/>
    </source>
</evidence>
<dbReference type="OrthoDB" id="5175656at2759"/>
<reference evidence="3" key="2">
    <citation type="submission" date="2019-06" db="EMBL/GenBank/DDBJ databases">
        <title>Genomics analysis of Aphanomyces spp. identifies a new class of oomycete effector associated with host adaptation.</title>
        <authorList>
            <person name="Gaulin E."/>
        </authorList>
    </citation>
    <scope>NUCLEOTIDE SEQUENCE</scope>
    <source>
        <strain evidence="3">CBS 578.67</strain>
    </source>
</reference>